<gene>
    <name evidence="1" type="ORF">pdam_00021794</name>
</gene>
<reference evidence="1 2" key="1">
    <citation type="journal article" date="2018" name="Sci. Rep.">
        <title>Comparative analysis of the Pocillopora damicornis genome highlights role of immune system in coral evolution.</title>
        <authorList>
            <person name="Cunning R."/>
            <person name="Bay R.A."/>
            <person name="Gillette P."/>
            <person name="Baker A.C."/>
            <person name="Traylor-Knowles N."/>
        </authorList>
    </citation>
    <scope>NUCLEOTIDE SEQUENCE [LARGE SCALE GENOMIC DNA]</scope>
    <source>
        <strain evidence="1">RSMAS</strain>
        <tissue evidence="1">Whole animal</tissue>
    </source>
</reference>
<proteinExistence type="predicted"/>
<dbReference type="AlphaFoldDB" id="A0A3M6UNH3"/>
<comment type="caution">
    <text evidence="1">The sequence shown here is derived from an EMBL/GenBank/DDBJ whole genome shotgun (WGS) entry which is preliminary data.</text>
</comment>
<organism evidence="1 2">
    <name type="scientific">Pocillopora damicornis</name>
    <name type="common">Cauliflower coral</name>
    <name type="synonym">Millepora damicornis</name>
    <dbReference type="NCBI Taxonomy" id="46731"/>
    <lineage>
        <taxon>Eukaryota</taxon>
        <taxon>Metazoa</taxon>
        <taxon>Cnidaria</taxon>
        <taxon>Anthozoa</taxon>
        <taxon>Hexacorallia</taxon>
        <taxon>Scleractinia</taxon>
        <taxon>Astrocoeniina</taxon>
        <taxon>Pocilloporidae</taxon>
        <taxon>Pocillopora</taxon>
    </lineage>
</organism>
<keyword evidence="2" id="KW-1185">Reference proteome</keyword>
<protein>
    <submittedName>
        <fullName evidence="1">Uncharacterized protein</fullName>
    </submittedName>
</protein>
<dbReference type="EMBL" id="RCHS01001098">
    <property type="protein sequence ID" value="RMX55243.1"/>
    <property type="molecule type" value="Genomic_DNA"/>
</dbReference>
<dbReference type="OrthoDB" id="5981398at2759"/>
<evidence type="ECO:0000313" key="2">
    <source>
        <dbReference type="Proteomes" id="UP000275408"/>
    </source>
</evidence>
<name>A0A3M6UNH3_POCDA</name>
<evidence type="ECO:0000313" key="1">
    <source>
        <dbReference type="EMBL" id="RMX55243.1"/>
    </source>
</evidence>
<dbReference type="Proteomes" id="UP000275408">
    <property type="component" value="Unassembled WGS sequence"/>
</dbReference>
<sequence length="537" mass="58864">MDPNSCDYFCKGCWNNKRVTTCLEKAFVYTRNCEEGDKKVLENLNQHIEGTIEVELALMVRLPDAIHVGKSLKCSFANWYIVLKGQRSNLAFLRTLQDESNPETETLCRKLLTDSETVRNKYRMAVDPILDLTADSVISAVINVGAVVHTLVPERFKFKEDNKVGAYPHPVAITNAGGGILFVLNHAPLNNQSKVVKLQLHNPVRVTVVKEKLLKAKSLCTSNVFVFISTTDSIVSLRKAELITELTKRGIQATGNIDELRGKLKAEVGKLKAKYSTEQKQMDVVQFNEVTTFNSVCSASDEILLGSNGVGLVGSVTQLFTYPDNAAKVTSMTTFHGNLYFSSEGPQGGLFQANLDSKGVIRALANCEVHGIALFNKGIAFSDPKIHQVKHYTCSAGVSILAVNGKKETGKRENQIRKLHAADLCSELDSNLILCDSQLGEVSIITGLQGTAEFLSSVGKMYRSFGIHKKHSSMVPLPADKYEANIKLVADYVKVTVKNTTTGPDGTISPKTASSVQMLSDGIKKLNTNIQLVNRDF</sequence>
<accession>A0A3M6UNH3</accession>